<dbReference type="OrthoDB" id="9814800at2"/>
<dbReference type="Proteomes" id="UP000011721">
    <property type="component" value="Chromosome"/>
</dbReference>
<dbReference type="Gene3D" id="3.60.21.10">
    <property type="match status" value="1"/>
</dbReference>
<evidence type="ECO:0000259" key="2">
    <source>
        <dbReference type="Pfam" id="PF13435"/>
    </source>
</evidence>
<feature type="coiled-coil region" evidence="1">
    <location>
        <begin position="319"/>
        <end position="349"/>
    </location>
</feature>
<keyword evidence="1" id="KW-0175">Coiled coil</keyword>
<feature type="domain" description="Cytochrome c-552/4" evidence="2">
    <location>
        <begin position="355"/>
        <end position="429"/>
    </location>
</feature>
<dbReference type="Pfam" id="PF13435">
    <property type="entry name" value="Cytochrome_C554"/>
    <property type="match status" value="1"/>
</dbReference>
<dbReference type="InterPro" id="IPR006179">
    <property type="entry name" value="5_nucleotidase/apyrase"/>
</dbReference>
<dbReference type="Gene3D" id="1.10.1130.10">
    <property type="entry name" value="Flavocytochrome C3, Chain A"/>
    <property type="match status" value="1"/>
</dbReference>
<dbReference type="GO" id="GO:0030288">
    <property type="term" value="C:outer membrane-bounded periplasmic space"/>
    <property type="evidence" value="ECO:0007669"/>
    <property type="project" value="TreeGrafter"/>
</dbReference>
<dbReference type="GO" id="GO:0016787">
    <property type="term" value="F:hydrolase activity"/>
    <property type="evidence" value="ECO:0007669"/>
    <property type="project" value="InterPro"/>
</dbReference>
<dbReference type="InterPro" id="IPR029052">
    <property type="entry name" value="Metallo-depent_PP-like"/>
</dbReference>
<dbReference type="SUPFAM" id="SSF48695">
    <property type="entry name" value="Multiheme cytochromes"/>
    <property type="match status" value="1"/>
</dbReference>
<dbReference type="EMBL" id="CP003985">
    <property type="protein sequence ID" value="AGF79676.1"/>
    <property type="molecule type" value="Genomic_DNA"/>
</dbReference>
<dbReference type="PANTHER" id="PTHR11575">
    <property type="entry name" value="5'-NUCLEOTIDASE-RELATED"/>
    <property type="match status" value="1"/>
</dbReference>
<reference evidence="4" key="1">
    <citation type="journal article" date="2013" name="Stand. Genomic Sci.">
        <title>Complete genome sequence of Desulfocapsa sulfexigens, a marine deltaproteobacterium specialized in disproportionating inorganic sulfur compounds.</title>
        <authorList>
            <person name="Finster K.W."/>
            <person name="Kjeldsen K.U."/>
            <person name="Kube M."/>
            <person name="Reinhardt R."/>
            <person name="Mussmann M."/>
            <person name="Amann R."/>
            <person name="Schreiber L."/>
        </authorList>
    </citation>
    <scope>NUCLEOTIDE SEQUENCE [LARGE SCALE GENOMIC DNA]</scope>
    <source>
        <strain evidence="4">DSM 10523 / SB164P1</strain>
    </source>
</reference>
<dbReference type="KEGG" id="dsf:UWK_03147"/>
<dbReference type="AlphaFoldDB" id="M1PTK2"/>
<keyword evidence="4" id="KW-1185">Reference proteome</keyword>
<evidence type="ECO:0000313" key="3">
    <source>
        <dbReference type="EMBL" id="AGF79676.1"/>
    </source>
</evidence>
<dbReference type="GO" id="GO:0009166">
    <property type="term" value="P:nucleotide catabolic process"/>
    <property type="evidence" value="ECO:0007669"/>
    <property type="project" value="InterPro"/>
</dbReference>
<feature type="coiled-coil region" evidence="1">
    <location>
        <begin position="230"/>
        <end position="291"/>
    </location>
</feature>
<dbReference type="RefSeq" id="WP_015405360.1">
    <property type="nucleotide sequence ID" value="NC_020304.1"/>
</dbReference>
<dbReference type="eggNOG" id="COG0737">
    <property type="taxonomic scope" value="Bacteria"/>
</dbReference>
<gene>
    <name evidence="3" type="ordered locus">UWK_03147</name>
</gene>
<dbReference type="HOGENOM" id="CLU_603728_0_0_7"/>
<organism evidence="3 4">
    <name type="scientific">Desulfocapsa sulfexigens (strain DSM 10523 / SB164P1)</name>
    <dbReference type="NCBI Taxonomy" id="1167006"/>
    <lineage>
        <taxon>Bacteria</taxon>
        <taxon>Pseudomonadati</taxon>
        <taxon>Thermodesulfobacteriota</taxon>
        <taxon>Desulfobulbia</taxon>
        <taxon>Desulfobulbales</taxon>
        <taxon>Desulfocapsaceae</taxon>
        <taxon>Desulfocapsa</taxon>
    </lineage>
</organism>
<sequence length="478" mass="53922">MGGLPKKIYQINSLSSSDRSNRLLLDSGNLLFKKNSIDRRQNQEILTAETILDIYTDIGYDAVAIGPLDLAAGIDFVQKSYSHGFPWISSNITGPDGKPLFTQWITRTLGDIKVVITAVTAHPQKEYKNINIQPWQESLTKTLVTIKEKKENAFIILLSSLNNSENEQIAKRFPDINLLIGADPHRGNISPQLIGNTLLTQTAKQGKYQGLLEIIFGKQRIWGHDTTRQLADLQNKLGSVNWQLRRLKKQSKKNGNENKYTDTILRLEKEKEELNREIDTSKKLLTQEKKTGVKNDQYNYRFIGLKKNMPNDQPTAEKLILLNREIRELNKKNKQLENTSGNLSTLTQNMVGHSVCETCHETQAEFWKATRHASAYSTLNKKDKSLNLDCLPCHLTINPRKLDSQISPDPGYLSYPSALRSVGCESCHGPGREHSIAPETFTLSRNPEKALCLACHTPEHDDTFNYAPKLSSIACPSE</sequence>
<dbReference type="STRING" id="1167006.UWK_03147"/>
<dbReference type="SUPFAM" id="SSF56300">
    <property type="entry name" value="Metallo-dependent phosphatases"/>
    <property type="match status" value="1"/>
</dbReference>
<dbReference type="InterPro" id="IPR036280">
    <property type="entry name" value="Multihaem_cyt_sf"/>
</dbReference>
<proteinExistence type="predicted"/>
<evidence type="ECO:0000256" key="1">
    <source>
        <dbReference type="SAM" id="Coils"/>
    </source>
</evidence>
<protein>
    <recommendedName>
        <fullName evidence="2">Cytochrome c-552/4 domain-containing protein</fullName>
    </recommendedName>
</protein>
<dbReference type="InterPro" id="IPR023155">
    <property type="entry name" value="Cyt_c-552/4"/>
</dbReference>
<accession>M1PTK2</accession>
<dbReference type="PANTHER" id="PTHR11575:SF24">
    <property type="entry name" value="5'-NUCLEOTIDASE"/>
    <property type="match status" value="1"/>
</dbReference>
<evidence type="ECO:0000313" key="4">
    <source>
        <dbReference type="Proteomes" id="UP000011721"/>
    </source>
</evidence>
<name>M1PTK2_DESSD</name>